<keyword evidence="1" id="KW-0732">Signal</keyword>
<evidence type="ECO:0000313" key="2">
    <source>
        <dbReference type="EMBL" id="NNA95820.1"/>
    </source>
</evidence>
<name>A0A7Y1QL75_9PSED</name>
<proteinExistence type="predicted"/>
<dbReference type="RefSeq" id="WP_076961925.1">
    <property type="nucleotide sequence ID" value="NZ_CBCRYT010000016.1"/>
</dbReference>
<accession>A0A7Y1QL75</accession>
<organism evidence="2 3">
    <name type="scientific">Pseudomonas gessardii</name>
    <dbReference type="NCBI Taxonomy" id="78544"/>
    <lineage>
        <taxon>Bacteria</taxon>
        <taxon>Pseudomonadati</taxon>
        <taxon>Pseudomonadota</taxon>
        <taxon>Gammaproteobacteria</taxon>
        <taxon>Pseudomonadales</taxon>
        <taxon>Pseudomonadaceae</taxon>
        <taxon>Pseudomonas</taxon>
    </lineage>
</organism>
<dbReference type="EMBL" id="JAAQYP010000015">
    <property type="protein sequence ID" value="NNA95820.1"/>
    <property type="molecule type" value="Genomic_DNA"/>
</dbReference>
<dbReference type="GeneID" id="70104090"/>
<sequence length="313" mass="33932">MKLSPQLLRSFSLAAIFSLSFSASAAINSAAIIASSLSPQCLEYMVVGVCYWLRCTPFGCKVKTSTKVRHFVPDAVVSAYSDTGMNPWIEMSPLGSPNPMAQAGNDGTTNHIGENNIAKFKEADVIGHPGGATFSHFASASGYACQGATLPLVPYFLSALDPIAWRYGIPESVYPEALIPGMREVGSLFTVDLWGNVYPRSGFLHQPNDYKAGAVIAQRAGDITTRVGQPHVYLPMRALPYPGYWPAGELREGLPFTGKWQELTPIPSPSCSAFPNLGMNIQSQDGGYAWALWRPYSCCQRRGQTFLGSTDFL</sequence>
<feature type="signal peptide" evidence="1">
    <location>
        <begin position="1"/>
        <end position="25"/>
    </location>
</feature>
<dbReference type="NCBIfam" id="TIGR03756">
    <property type="entry name" value="conj_TIGR03756"/>
    <property type="match status" value="1"/>
</dbReference>
<gene>
    <name evidence="2" type="ORF">HBO33_11620</name>
</gene>
<dbReference type="InterPro" id="IPR009649">
    <property type="entry name" value="TraU"/>
</dbReference>
<dbReference type="OrthoDB" id="8435546at2"/>
<feature type="chain" id="PRO_5031549348" evidence="1">
    <location>
        <begin position="26"/>
        <end position="313"/>
    </location>
</feature>
<dbReference type="InterPro" id="IPR026331">
    <property type="entry name" value="PFL_4710"/>
</dbReference>
<dbReference type="AlphaFoldDB" id="A0A7Y1QL75"/>
<dbReference type="Pfam" id="PF06834">
    <property type="entry name" value="TraU"/>
    <property type="match status" value="1"/>
</dbReference>
<dbReference type="Proteomes" id="UP000542111">
    <property type="component" value="Unassembled WGS sequence"/>
</dbReference>
<protein>
    <submittedName>
        <fullName evidence="2">TIGR03756 family integrating conjugative element protein</fullName>
    </submittedName>
</protein>
<reference evidence="2 3" key="1">
    <citation type="journal article" date="2020" name="Front. Microbiol.">
        <title>Genetic Organization of the aprX-lipA2 Operon Affects the Proteolytic Potential of Pseudomonas Species in Milk.</title>
        <authorList>
            <person name="Maier C."/>
            <person name="Huptas C."/>
            <person name="von Neubeck M."/>
            <person name="Scherer S."/>
            <person name="Wenning M."/>
            <person name="Lucking G."/>
        </authorList>
    </citation>
    <scope>NUCLEOTIDE SEQUENCE [LARGE SCALE GENOMIC DNA]</scope>
    <source>
        <strain evidence="2 3">G4779</strain>
    </source>
</reference>
<evidence type="ECO:0000313" key="3">
    <source>
        <dbReference type="Proteomes" id="UP000542111"/>
    </source>
</evidence>
<evidence type="ECO:0000256" key="1">
    <source>
        <dbReference type="SAM" id="SignalP"/>
    </source>
</evidence>
<comment type="caution">
    <text evidence="2">The sequence shown here is derived from an EMBL/GenBank/DDBJ whole genome shotgun (WGS) entry which is preliminary data.</text>
</comment>